<sequence length="92" mass="9836">MPIASAATSAPRSPDFVELCCASCVEGEEQVGHGDELWDSVDTTTTDMVEVNGLISLLCGVLEKKSGVGWFNVPVLKREDRAVVGEYCPGDF</sequence>
<name>A0ABR1U3M9_9PEZI</name>
<keyword evidence="2" id="KW-1185">Reference proteome</keyword>
<reference evidence="1 2" key="1">
    <citation type="submission" date="2023-01" db="EMBL/GenBank/DDBJ databases">
        <title>Analysis of 21 Apiospora genomes using comparative genomics revels a genus with tremendous synthesis potential of carbohydrate active enzymes and secondary metabolites.</title>
        <authorList>
            <person name="Sorensen T."/>
        </authorList>
    </citation>
    <scope>NUCLEOTIDE SEQUENCE [LARGE SCALE GENOMIC DNA]</scope>
    <source>
        <strain evidence="1 2">CBS 83171</strain>
    </source>
</reference>
<accession>A0ABR1U3M9</accession>
<evidence type="ECO:0000313" key="1">
    <source>
        <dbReference type="EMBL" id="KAK8053503.1"/>
    </source>
</evidence>
<evidence type="ECO:0000313" key="2">
    <source>
        <dbReference type="Proteomes" id="UP001446871"/>
    </source>
</evidence>
<protein>
    <submittedName>
        <fullName evidence="1">Uncharacterized protein</fullName>
    </submittedName>
</protein>
<organism evidence="1 2">
    <name type="scientific">Apiospora saccharicola</name>
    <dbReference type="NCBI Taxonomy" id="335842"/>
    <lineage>
        <taxon>Eukaryota</taxon>
        <taxon>Fungi</taxon>
        <taxon>Dikarya</taxon>
        <taxon>Ascomycota</taxon>
        <taxon>Pezizomycotina</taxon>
        <taxon>Sordariomycetes</taxon>
        <taxon>Xylariomycetidae</taxon>
        <taxon>Amphisphaeriales</taxon>
        <taxon>Apiosporaceae</taxon>
        <taxon>Apiospora</taxon>
    </lineage>
</organism>
<gene>
    <name evidence="1" type="ORF">PG996_012804</name>
</gene>
<proteinExistence type="predicted"/>
<dbReference type="EMBL" id="JAQQWM010000008">
    <property type="protein sequence ID" value="KAK8053503.1"/>
    <property type="molecule type" value="Genomic_DNA"/>
</dbReference>
<comment type="caution">
    <text evidence="1">The sequence shown here is derived from an EMBL/GenBank/DDBJ whole genome shotgun (WGS) entry which is preliminary data.</text>
</comment>
<dbReference type="Proteomes" id="UP001446871">
    <property type="component" value="Unassembled WGS sequence"/>
</dbReference>